<evidence type="ECO:0000313" key="3">
    <source>
        <dbReference type="Proteomes" id="UP000824031"/>
    </source>
</evidence>
<keyword evidence="1" id="KW-1133">Transmembrane helix</keyword>
<comment type="caution">
    <text evidence="2">The sequence shown here is derived from an EMBL/GenBank/DDBJ whole genome shotgun (WGS) entry which is preliminary data.</text>
</comment>
<organism evidence="2 3">
    <name type="scientific">Candidatus Gemmiger excrementavium</name>
    <dbReference type="NCBI Taxonomy" id="2838608"/>
    <lineage>
        <taxon>Bacteria</taxon>
        <taxon>Bacillati</taxon>
        <taxon>Bacillota</taxon>
        <taxon>Clostridia</taxon>
        <taxon>Eubacteriales</taxon>
        <taxon>Gemmiger</taxon>
    </lineage>
</organism>
<dbReference type="EMBL" id="DXBO01000027">
    <property type="protein sequence ID" value="HIZ47507.1"/>
    <property type="molecule type" value="Genomic_DNA"/>
</dbReference>
<dbReference type="AlphaFoldDB" id="A0A9D2F1U3"/>
<keyword evidence="1" id="KW-0812">Transmembrane</keyword>
<keyword evidence="1" id="KW-0472">Membrane</keyword>
<proteinExistence type="predicted"/>
<dbReference type="Proteomes" id="UP000824031">
    <property type="component" value="Unassembled WGS sequence"/>
</dbReference>
<gene>
    <name evidence="2" type="ORF">H9810_02145</name>
</gene>
<feature type="transmembrane region" description="Helical" evidence="1">
    <location>
        <begin position="6"/>
        <end position="23"/>
    </location>
</feature>
<feature type="transmembrane region" description="Helical" evidence="1">
    <location>
        <begin position="35"/>
        <end position="53"/>
    </location>
</feature>
<accession>A0A9D2F1U3</accession>
<protein>
    <submittedName>
        <fullName evidence="2">Uncharacterized protein</fullName>
    </submittedName>
</protein>
<name>A0A9D2F1U3_9FIRM</name>
<sequence length="307" mass="35096">MNWITGALLALYLFFCGFYAWVLARRSGSAHKGALCLAASLALPVAGPLFVWFCDSAAAARRRDGYTGLCLGADYRWDDPRRLHRADTAREADRVPMDEALTLSDKEYRRALVMELLNAEDPLAYLDVLRRALDNEDGETSHYASVAIMELRRKVQQQLAAAQTRWQRDPANLDAAAAWEQLLYRAATCDLYDAYSRRRYTARYRALSGRLLRDKKPRSRYLHHRVRLELQQGDLVKARQVCERYLALYPHSEQAVRDRLELYIQARDAAGLQGFLGTLPQRPVLLTTKTLDLVRAFRNEGSSEQDL</sequence>
<reference evidence="2" key="1">
    <citation type="journal article" date="2021" name="PeerJ">
        <title>Extensive microbial diversity within the chicken gut microbiome revealed by metagenomics and culture.</title>
        <authorList>
            <person name="Gilroy R."/>
            <person name="Ravi A."/>
            <person name="Getino M."/>
            <person name="Pursley I."/>
            <person name="Horton D.L."/>
            <person name="Alikhan N.F."/>
            <person name="Baker D."/>
            <person name="Gharbi K."/>
            <person name="Hall N."/>
            <person name="Watson M."/>
            <person name="Adriaenssens E.M."/>
            <person name="Foster-Nyarko E."/>
            <person name="Jarju S."/>
            <person name="Secka A."/>
            <person name="Antonio M."/>
            <person name="Oren A."/>
            <person name="Chaudhuri R.R."/>
            <person name="La Ragione R."/>
            <person name="Hildebrand F."/>
            <person name="Pallen M.J."/>
        </authorList>
    </citation>
    <scope>NUCLEOTIDE SEQUENCE</scope>
    <source>
        <strain evidence="2">3436</strain>
    </source>
</reference>
<reference evidence="2" key="2">
    <citation type="submission" date="2021-04" db="EMBL/GenBank/DDBJ databases">
        <authorList>
            <person name="Gilroy R."/>
        </authorList>
    </citation>
    <scope>NUCLEOTIDE SEQUENCE</scope>
    <source>
        <strain evidence="2">3436</strain>
    </source>
</reference>
<evidence type="ECO:0000256" key="1">
    <source>
        <dbReference type="SAM" id="Phobius"/>
    </source>
</evidence>
<evidence type="ECO:0000313" key="2">
    <source>
        <dbReference type="EMBL" id="HIZ47507.1"/>
    </source>
</evidence>